<dbReference type="GO" id="GO:0005125">
    <property type="term" value="F:cytokine activity"/>
    <property type="evidence" value="ECO:0007669"/>
    <property type="project" value="InterPro"/>
</dbReference>
<evidence type="ECO:0000256" key="5">
    <source>
        <dbReference type="SAM" id="MobiDB-lite"/>
    </source>
</evidence>
<keyword evidence="7" id="KW-1185">Reference proteome</keyword>
<dbReference type="Pfam" id="PF06083">
    <property type="entry name" value="IL17"/>
    <property type="match status" value="1"/>
</dbReference>
<protein>
    <submittedName>
        <fullName evidence="6">Interleukin-17F-like isoform X2</fullName>
    </submittedName>
</protein>
<name>A0AA35L7R3_9SAUR</name>
<dbReference type="AlphaFoldDB" id="A0AA35L7R3"/>
<keyword evidence="3" id="KW-0964">Secreted</keyword>
<evidence type="ECO:0000256" key="2">
    <source>
        <dbReference type="ARBA" id="ARBA00007236"/>
    </source>
</evidence>
<comment type="subcellular location">
    <subcellularLocation>
        <location evidence="1">Secreted</location>
    </subcellularLocation>
</comment>
<evidence type="ECO:0000256" key="3">
    <source>
        <dbReference type="ARBA" id="ARBA00022525"/>
    </source>
</evidence>
<evidence type="ECO:0000256" key="4">
    <source>
        <dbReference type="ARBA" id="ARBA00022729"/>
    </source>
</evidence>
<evidence type="ECO:0000313" key="6">
    <source>
        <dbReference type="EMBL" id="CAI5791376.1"/>
    </source>
</evidence>
<gene>
    <name evidence="6" type="ORF">PODLI_1B023408</name>
</gene>
<feature type="region of interest" description="Disordered" evidence="5">
    <location>
        <begin position="88"/>
        <end position="121"/>
    </location>
</feature>
<reference evidence="6" key="1">
    <citation type="submission" date="2022-12" db="EMBL/GenBank/DDBJ databases">
        <authorList>
            <person name="Alioto T."/>
            <person name="Alioto T."/>
            <person name="Gomez Garrido J."/>
        </authorList>
    </citation>
    <scope>NUCLEOTIDE SEQUENCE</scope>
</reference>
<sequence length="216" mass="23692">MAKAAVLGILSAPKSKLPVGFLPAVEQIELQKPGKGGKVVPCSLTLEAVMCFLLSTFVASQAFQCMSSSNCCEETTLNEVVKKLTAHSSQSTQSTQSARSSRSVSSSDDCRSIPGVKNRASSSPWRYVEDTEDSRYPRLLWKAQCICQDSCVSLRHPVENATEKTFVQKEGNGKSVPIFADMTVYYRRPCANVNKSFYLERQKYPLPVACTCVATQ</sequence>
<keyword evidence="4" id="KW-0732">Signal</keyword>
<feature type="compositionally biased region" description="Low complexity" evidence="5">
    <location>
        <begin position="88"/>
        <end position="107"/>
    </location>
</feature>
<dbReference type="Gene3D" id="2.10.90.10">
    <property type="entry name" value="Cystine-knot cytokines"/>
    <property type="match status" value="1"/>
</dbReference>
<dbReference type="Proteomes" id="UP001178461">
    <property type="component" value="Chromosome 13"/>
</dbReference>
<dbReference type="EMBL" id="OX395138">
    <property type="protein sequence ID" value="CAI5791376.1"/>
    <property type="molecule type" value="Genomic_DNA"/>
</dbReference>
<dbReference type="InterPro" id="IPR010345">
    <property type="entry name" value="IL-17_fam"/>
</dbReference>
<proteinExistence type="inferred from homology"/>
<dbReference type="InterPro" id="IPR029034">
    <property type="entry name" value="Cystine-knot_cytokine"/>
</dbReference>
<evidence type="ECO:0000256" key="1">
    <source>
        <dbReference type="ARBA" id="ARBA00004613"/>
    </source>
</evidence>
<organism evidence="6 7">
    <name type="scientific">Podarcis lilfordi</name>
    <name type="common">Lilford's wall lizard</name>
    <dbReference type="NCBI Taxonomy" id="74358"/>
    <lineage>
        <taxon>Eukaryota</taxon>
        <taxon>Metazoa</taxon>
        <taxon>Chordata</taxon>
        <taxon>Craniata</taxon>
        <taxon>Vertebrata</taxon>
        <taxon>Euteleostomi</taxon>
        <taxon>Lepidosauria</taxon>
        <taxon>Squamata</taxon>
        <taxon>Bifurcata</taxon>
        <taxon>Unidentata</taxon>
        <taxon>Episquamata</taxon>
        <taxon>Laterata</taxon>
        <taxon>Lacertibaenia</taxon>
        <taxon>Lacertidae</taxon>
        <taxon>Podarcis</taxon>
    </lineage>
</organism>
<dbReference type="SUPFAM" id="SSF57501">
    <property type="entry name" value="Cystine-knot cytokines"/>
    <property type="match status" value="1"/>
</dbReference>
<accession>A0AA35L7R3</accession>
<evidence type="ECO:0000313" key="7">
    <source>
        <dbReference type="Proteomes" id="UP001178461"/>
    </source>
</evidence>
<comment type="similarity">
    <text evidence="2">Belongs to the IL-17 family.</text>
</comment>
<dbReference type="GO" id="GO:0005576">
    <property type="term" value="C:extracellular region"/>
    <property type="evidence" value="ECO:0007669"/>
    <property type="project" value="UniProtKB-SubCell"/>
</dbReference>